<comment type="similarity">
    <text evidence="1">Belongs to the membrane fusion protein (MFP) (TC 8.A.1) family.</text>
</comment>
<accession>A0A1M7NQ79</accession>
<dbReference type="AlphaFoldDB" id="A0A1M7NQ79"/>
<dbReference type="InterPro" id="IPR058624">
    <property type="entry name" value="MdtA-like_HH"/>
</dbReference>
<dbReference type="Gene3D" id="2.40.30.170">
    <property type="match status" value="1"/>
</dbReference>
<dbReference type="Proteomes" id="UP000184280">
    <property type="component" value="Unassembled WGS sequence"/>
</dbReference>
<protein>
    <submittedName>
        <fullName evidence="5">Membrane fusion protein, multidrug efflux system</fullName>
    </submittedName>
</protein>
<dbReference type="Pfam" id="PF25876">
    <property type="entry name" value="HH_MFP_RND"/>
    <property type="match status" value="1"/>
</dbReference>
<dbReference type="OrthoDB" id="9801814at2"/>
<dbReference type="NCBIfam" id="TIGR01730">
    <property type="entry name" value="RND_mfp"/>
    <property type="match status" value="1"/>
</dbReference>
<reference evidence="5 6" key="1">
    <citation type="submission" date="2016-11" db="EMBL/GenBank/DDBJ databases">
        <authorList>
            <person name="Jaros S."/>
            <person name="Januszkiewicz K."/>
            <person name="Wedrychowicz H."/>
        </authorList>
    </citation>
    <scope>NUCLEOTIDE SEQUENCE [LARGE SCALE GENOMIC DNA]</scope>
    <source>
        <strain evidence="5 6">BPI-34</strain>
    </source>
</reference>
<evidence type="ECO:0000259" key="3">
    <source>
        <dbReference type="Pfam" id="PF25876"/>
    </source>
</evidence>
<dbReference type="Gene3D" id="1.10.287.470">
    <property type="entry name" value="Helix hairpin bin"/>
    <property type="match status" value="1"/>
</dbReference>
<gene>
    <name evidence="5" type="ORF">SAMN04488494_0131</name>
</gene>
<sequence>MRQRLHHIIYIVTALTLSILCTNCGEETTPTAKDCYRLLRVQRQDITLNRNFSVKMEGVYNIQVRPLVSGRLAKILVNEGAHVKKGQPLFVIDQSPYIAAVDAAKAQVGTARAALSSAQLNLDGKEKLYAQQMVGESDLLRARHAKEEAYAQLEAAQAELESARIQLGYTTLCSPADGVIGMIEYRVGDLVEPDGELYMVIFSDNKYLRAYGALSEKALSELLQDFNCNSTDELLEKLPPVTLYTNWGYQFEEKGHIDAISGIVEQDNGGTYIRATFHNSTEIFRNGSNGYIELPYVRHKVIVIPQEATVDIHNKYIVYKVVDGKAVETEVTILPYNDGQNFVVTSGLEPGDVIIAEGAGFVENGMEVTEKKVKKGGNPS</sequence>
<dbReference type="GO" id="GO:0015562">
    <property type="term" value="F:efflux transmembrane transporter activity"/>
    <property type="evidence" value="ECO:0007669"/>
    <property type="project" value="InterPro"/>
</dbReference>
<dbReference type="RefSeq" id="WP_073048083.1">
    <property type="nucleotide sequence ID" value="NZ_FOLF01000009.1"/>
</dbReference>
<evidence type="ECO:0000256" key="1">
    <source>
        <dbReference type="ARBA" id="ARBA00009477"/>
    </source>
</evidence>
<dbReference type="InterPro" id="IPR006143">
    <property type="entry name" value="RND_pump_MFP"/>
</dbReference>
<name>A0A1M7NQ79_XYLRU</name>
<proteinExistence type="inferred from homology"/>
<dbReference type="SUPFAM" id="SSF111369">
    <property type="entry name" value="HlyD-like secretion proteins"/>
    <property type="match status" value="1"/>
</dbReference>
<feature type="domain" description="Multidrug resistance protein MdtA-like alpha-helical hairpin" evidence="3">
    <location>
        <begin position="102"/>
        <end position="170"/>
    </location>
</feature>
<evidence type="ECO:0000313" key="6">
    <source>
        <dbReference type="Proteomes" id="UP000184280"/>
    </source>
</evidence>
<keyword evidence="2" id="KW-0175">Coiled coil</keyword>
<feature type="coiled-coil region" evidence="2">
    <location>
        <begin position="139"/>
        <end position="166"/>
    </location>
</feature>
<dbReference type="Pfam" id="PF25917">
    <property type="entry name" value="BSH_RND"/>
    <property type="match status" value="1"/>
</dbReference>
<evidence type="ECO:0000313" key="5">
    <source>
        <dbReference type="EMBL" id="SHN06133.1"/>
    </source>
</evidence>
<dbReference type="EMBL" id="FRCJ01000011">
    <property type="protein sequence ID" value="SHN06133.1"/>
    <property type="molecule type" value="Genomic_DNA"/>
</dbReference>
<dbReference type="GO" id="GO:0046677">
    <property type="term" value="P:response to antibiotic"/>
    <property type="evidence" value="ECO:0007669"/>
    <property type="project" value="TreeGrafter"/>
</dbReference>
<evidence type="ECO:0000259" key="4">
    <source>
        <dbReference type="Pfam" id="PF25917"/>
    </source>
</evidence>
<dbReference type="Gene3D" id="2.40.50.100">
    <property type="match status" value="1"/>
</dbReference>
<feature type="domain" description="Multidrug resistance protein MdtA-like barrel-sandwich hybrid" evidence="4">
    <location>
        <begin position="62"/>
        <end position="196"/>
    </location>
</feature>
<dbReference type="InterPro" id="IPR058625">
    <property type="entry name" value="MdtA-like_BSH"/>
</dbReference>
<dbReference type="PANTHER" id="PTHR30158:SF23">
    <property type="entry name" value="MULTIDRUG RESISTANCE PROTEIN MEXA"/>
    <property type="match status" value="1"/>
</dbReference>
<organism evidence="5 6">
    <name type="scientific">Xylanibacter ruminicola</name>
    <name type="common">Prevotella ruminicola</name>
    <dbReference type="NCBI Taxonomy" id="839"/>
    <lineage>
        <taxon>Bacteria</taxon>
        <taxon>Pseudomonadati</taxon>
        <taxon>Bacteroidota</taxon>
        <taxon>Bacteroidia</taxon>
        <taxon>Bacteroidales</taxon>
        <taxon>Prevotellaceae</taxon>
        <taxon>Xylanibacter</taxon>
    </lineage>
</organism>
<dbReference type="PANTHER" id="PTHR30158">
    <property type="entry name" value="ACRA/E-RELATED COMPONENT OF DRUG EFFLUX TRANSPORTER"/>
    <property type="match status" value="1"/>
</dbReference>
<evidence type="ECO:0000256" key="2">
    <source>
        <dbReference type="SAM" id="Coils"/>
    </source>
</evidence>
<dbReference type="Gene3D" id="2.40.420.20">
    <property type="match status" value="1"/>
</dbReference>
<dbReference type="GO" id="GO:0005886">
    <property type="term" value="C:plasma membrane"/>
    <property type="evidence" value="ECO:0007669"/>
    <property type="project" value="TreeGrafter"/>
</dbReference>